<dbReference type="GO" id="GO:0015031">
    <property type="term" value="P:protein transport"/>
    <property type="evidence" value="ECO:0007669"/>
    <property type="project" value="InterPro"/>
</dbReference>
<dbReference type="PANTHER" id="PTHR35138">
    <property type="entry name" value="OS01G0225300 PROTEIN"/>
    <property type="match status" value="1"/>
</dbReference>
<protein>
    <recommendedName>
        <fullName evidence="8">Tic22-like family protein</fullName>
    </recommendedName>
</protein>
<evidence type="ECO:0000313" key="6">
    <source>
        <dbReference type="EMBL" id="KAF4400269.1"/>
    </source>
</evidence>
<dbReference type="InterPro" id="IPR007378">
    <property type="entry name" value="Tic22-like"/>
</dbReference>
<keyword evidence="4" id="KW-0175">Coiled coil</keyword>
<evidence type="ECO:0000313" key="7">
    <source>
        <dbReference type="Proteomes" id="UP000583929"/>
    </source>
</evidence>
<evidence type="ECO:0000256" key="2">
    <source>
        <dbReference type="ARBA" id="ARBA00022528"/>
    </source>
</evidence>
<keyword evidence="2" id="KW-0150">Chloroplast</keyword>
<dbReference type="EMBL" id="JAATIQ010000019">
    <property type="protein sequence ID" value="KAF4400269.1"/>
    <property type="molecule type" value="Genomic_DNA"/>
</dbReference>
<dbReference type="AlphaFoldDB" id="A0A7J6HZK4"/>
<evidence type="ECO:0000256" key="3">
    <source>
        <dbReference type="ARBA" id="ARBA00022640"/>
    </source>
</evidence>
<comment type="subcellular location">
    <subcellularLocation>
        <location evidence="1">Plastid</location>
        <location evidence="1">Chloroplast</location>
    </subcellularLocation>
</comment>
<dbReference type="GO" id="GO:0009507">
    <property type="term" value="C:chloroplast"/>
    <property type="evidence" value="ECO:0007669"/>
    <property type="project" value="UniProtKB-SubCell"/>
</dbReference>
<gene>
    <name evidence="6" type="ORF">G4B88_019478</name>
</gene>
<dbReference type="Proteomes" id="UP000583929">
    <property type="component" value="Unassembled WGS sequence"/>
</dbReference>
<proteinExistence type="predicted"/>
<dbReference type="Pfam" id="PF04278">
    <property type="entry name" value="Tic22"/>
    <property type="match status" value="1"/>
</dbReference>
<keyword evidence="3" id="KW-0934">Plastid</keyword>
<comment type="caution">
    <text evidence="6">The sequence shown here is derived from an EMBL/GenBank/DDBJ whole genome shotgun (WGS) entry which is preliminary data.</text>
</comment>
<sequence length="617" mass="68804">LKTKKPSFYFSTQSHSLSPRLPHVHNQKKKKKKTITHTFFSRSFMASQTEPNRPPNPLSQIIHSTTSNLLSVFNPKKSTPSAPSRLCVPILIPDTPKPLAFESSPLDSAPPSKSTLKGVPSAPESTSAFPSSVRISGLKSKSKGGGPAFVGQVFSMCDLSGTGLMAVSTHFDIPFISQRTPEWLKKMFATITRSERKGPVFRFFLDLGDAVSYVKRLNIPSGVVGACRLDLAYEHFKEKPHLFQFVPNEKQIKAANKILKTIPQNSGCKKVDGVPVFTAQNLDIAIATTDGIKWYTPYFFDKSMLDNILEESVDQHFHSLIQTRHIQRRRDVIDDNLSAEVIEEMGDNLWEPPEVQEVMDEVGNPGIPLSVISKAAEMQLLYAVDKVLLGNRWLRKATGIQPKFPYMVDSFEKRTAASFLRASESTSCLANSETENNCKELLHPSTTELQVRNGSSSELQVKDDSLSELQVEHDGGTELLVNGDIQNKQGNRPGFRLPFRDWFNLPFSKQNHQNEVSSKEQMKQKMQPNPFLPKITMVGISTGDSAQMNKANLKKTMDDLTKELEHQDQENTTGSNTSWNDEITAEDRDPLFVANVGDYYSGVAKTGSARWVRGANN</sequence>
<keyword evidence="7" id="KW-1185">Reference proteome</keyword>
<dbReference type="PANTHER" id="PTHR35138:SF1">
    <property type="entry name" value="MYB-LIKE DOMAIN-CONTAINING PROTEIN"/>
    <property type="match status" value="1"/>
</dbReference>
<feature type="coiled-coil region" evidence="4">
    <location>
        <begin position="543"/>
        <end position="570"/>
    </location>
</feature>
<feature type="region of interest" description="Disordered" evidence="5">
    <location>
        <begin position="101"/>
        <end position="129"/>
    </location>
</feature>
<evidence type="ECO:0000256" key="4">
    <source>
        <dbReference type="SAM" id="Coils"/>
    </source>
</evidence>
<feature type="non-terminal residue" evidence="6">
    <location>
        <position position="1"/>
    </location>
</feature>
<evidence type="ECO:0000256" key="5">
    <source>
        <dbReference type="SAM" id="MobiDB-lite"/>
    </source>
</evidence>
<name>A0A7J6HZK4_CANSA</name>
<evidence type="ECO:0000256" key="1">
    <source>
        <dbReference type="ARBA" id="ARBA00004229"/>
    </source>
</evidence>
<organism evidence="6 7">
    <name type="scientific">Cannabis sativa</name>
    <name type="common">Hemp</name>
    <name type="synonym">Marijuana</name>
    <dbReference type="NCBI Taxonomy" id="3483"/>
    <lineage>
        <taxon>Eukaryota</taxon>
        <taxon>Viridiplantae</taxon>
        <taxon>Streptophyta</taxon>
        <taxon>Embryophyta</taxon>
        <taxon>Tracheophyta</taxon>
        <taxon>Spermatophyta</taxon>
        <taxon>Magnoliopsida</taxon>
        <taxon>eudicotyledons</taxon>
        <taxon>Gunneridae</taxon>
        <taxon>Pentapetalae</taxon>
        <taxon>rosids</taxon>
        <taxon>fabids</taxon>
        <taxon>Rosales</taxon>
        <taxon>Cannabaceae</taxon>
        <taxon>Cannabis</taxon>
    </lineage>
</organism>
<reference evidence="6 7" key="1">
    <citation type="journal article" date="2020" name="bioRxiv">
        <title>Sequence and annotation of 42 cannabis genomes reveals extensive copy number variation in cannabinoid synthesis and pathogen resistance genes.</title>
        <authorList>
            <person name="Mckernan K.J."/>
            <person name="Helbert Y."/>
            <person name="Kane L.T."/>
            <person name="Ebling H."/>
            <person name="Zhang L."/>
            <person name="Liu B."/>
            <person name="Eaton Z."/>
            <person name="Mclaughlin S."/>
            <person name="Kingan S."/>
            <person name="Baybayan P."/>
            <person name="Concepcion G."/>
            <person name="Jordan M."/>
            <person name="Riva A."/>
            <person name="Barbazuk W."/>
            <person name="Harkins T."/>
        </authorList>
    </citation>
    <scope>NUCLEOTIDE SEQUENCE [LARGE SCALE GENOMIC DNA]</scope>
    <source>
        <strain evidence="7">cv. Jamaican Lion 4</strain>
        <tissue evidence="6">Leaf</tissue>
    </source>
</reference>
<accession>A0A7J6HZK4</accession>
<evidence type="ECO:0008006" key="8">
    <source>
        <dbReference type="Google" id="ProtNLM"/>
    </source>
</evidence>